<dbReference type="InterPro" id="IPR019843">
    <property type="entry name" value="DNA_pol-X_BS"/>
</dbReference>
<dbReference type="InterPro" id="IPR002008">
    <property type="entry name" value="DNA_pol_X_beta-like"/>
</dbReference>
<dbReference type="FunFam" id="1.10.150.110:FF:000005">
    <property type="entry name" value="DNA polymerase POL4"/>
    <property type="match status" value="1"/>
</dbReference>
<proteinExistence type="inferred from homology"/>
<feature type="compositionally biased region" description="Basic and acidic residues" evidence="9">
    <location>
        <begin position="699"/>
        <end position="729"/>
    </location>
</feature>
<dbReference type="SUPFAM" id="SSF81301">
    <property type="entry name" value="Nucleotidyltransferase"/>
    <property type="match status" value="1"/>
</dbReference>
<keyword evidence="3" id="KW-0808">Transferase</keyword>
<keyword evidence="6" id="KW-0239">DNA-directed DNA polymerase</keyword>
<dbReference type="SUPFAM" id="SSF47802">
    <property type="entry name" value="DNA polymerase beta, N-terminal domain-like"/>
    <property type="match status" value="1"/>
</dbReference>
<dbReference type="Gene3D" id="3.30.460.10">
    <property type="entry name" value="Beta Polymerase, domain 2"/>
    <property type="match status" value="1"/>
</dbReference>
<reference evidence="11 12" key="1">
    <citation type="journal article" date="2018" name="BMC Genomics">
        <title>Genomic evidence for intraspecific hybridization in a clonal and extremely halotolerant yeast.</title>
        <authorList>
            <person name="Gostincar C."/>
            <person name="Stajich J.E."/>
            <person name="Zupancic J."/>
            <person name="Zalar P."/>
            <person name="Gunde-Cimerman N."/>
        </authorList>
    </citation>
    <scope>NUCLEOTIDE SEQUENCE [LARGE SCALE GENOMIC DNA]</scope>
    <source>
        <strain evidence="11 12">EXF-6654</strain>
    </source>
</reference>
<evidence type="ECO:0000256" key="9">
    <source>
        <dbReference type="SAM" id="MobiDB-lite"/>
    </source>
</evidence>
<keyword evidence="7" id="KW-0234">DNA repair</keyword>
<feature type="compositionally biased region" description="Polar residues" evidence="9">
    <location>
        <begin position="275"/>
        <end position="285"/>
    </location>
</feature>
<dbReference type="GO" id="GO:0006303">
    <property type="term" value="P:double-strand break repair via nonhomologous end joining"/>
    <property type="evidence" value="ECO:0007669"/>
    <property type="project" value="TreeGrafter"/>
</dbReference>
<feature type="compositionally biased region" description="Low complexity" evidence="9">
    <location>
        <begin position="609"/>
        <end position="622"/>
    </location>
</feature>
<feature type="region of interest" description="Disordered" evidence="9">
    <location>
        <begin position="127"/>
        <end position="171"/>
    </location>
</feature>
<dbReference type="InterPro" id="IPR043519">
    <property type="entry name" value="NT_sf"/>
</dbReference>
<dbReference type="InterPro" id="IPR037160">
    <property type="entry name" value="DNA_Pol_thumb_sf"/>
</dbReference>
<protein>
    <recommendedName>
        <fullName evidence="2">DNA-directed DNA polymerase</fullName>
        <ecNumber evidence="2">2.7.7.7</ecNumber>
    </recommendedName>
</protein>
<dbReference type="Proteomes" id="UP000282582">
    <property type="component" value="Unassembled WGS sequence"/>
</dbReference>
<dbReference type="PANTHER" id="PTHR11276:SF29">
    <property type="entry name" value="DNA POLYMERASE TYPE-X FAMILY PROTEIN POL4"/>
    <property type="match status" value="1"/>
</dbReference>
<evidence type="ECO:0000256" key="1">
    <source>
        <dbReference type="ARBA" id="ARBA00008323"/>
    </source>
</evidence>
<dbReference type="Pfam" id="PF10391">
    <property type="entry name" value="DNA_pol_lambd_f"/>
    <property type="match status" value="1"/>
</dbReference>
<dbReference type="PRINTS" id="PR00869">
    <property type="entry name" value="DNAPOLX"/>
</dbReference>
<dbReference type="EC" id="2.7.7.7" evidence="2"/>
<keyword evidence="4" id="KW-0548">Nucleotidyltransferase</keyword>
<evidence type="ECO:0000259" key="10">
    <source>
        <dbReference type="PROSITE" id="PS50172"/>
    </source>
</evidence>
<dbReference type="InterPro" id="IPR018944">
    <property type="entry name" value="DNA_pol_lambd_fingers_domain"/>
</dbReference>
<dbReference type="InterPro" id="IPR027421">
    <property type="entry name" value="DNA_pol_lamdba_lyase_dom_sf"/>
</dbReference>
<evidence type="ECO:0000313" key="12">
    <source>
        <dbReference type="Proteomes" id="UP000282582"/>
    </source>
</evidence>
<dbReference type="GO" id="GO:0003677">
    <property type="term" value="F:DNA binding"/>
    <property type="evidence" value="ECO:0007669"/>
    <property type="project" value="InterPro"/>
</dbReference>
<dbReference type="Gene3D" id="3.30.210.10">
    <property type="entry name" value="DNA polymerase, thumb domain"/>
    <property type="match status" value="1"/>
</dbReference>
<evidence type="ECO:0000256" key="8">
    <source>
        <dbReference type="ARBA" id="ARBA00049244"/>
    </source>
</evidence>
<evidence type="ECO:0000256" key="2">
    <source>
        <dbReference type="ARBA" id="ARBA00012417"/>
    </source>
</evidence>
<dbReference type="Pfam" id="PF14792">
    <property type="entry name" value="DNA_pol_B_palm"/>
    <property type="match status" value="1"/>
</dbReference>
<dbReference type="InterPro" id="IPR002054">
    <property type="entry name" value="DNA-dir_DNA_pol_X"/>
</dbReference>
<gene>
    <name evidence="11" type="ORF">D0868_05448</name>
</gene>
<dbReference type="AlphaFoldDB" id="A0A3M6YWT7"/>
<keyword evidence="5" id="KW-0227">DNA damage</keyword>
<dbReference type="InterPro" id="IPR028207">
    <property type="entry name" value="DNA_pol_B_palm_palm"/>
</dbReference>
<comment type="catalytic activity">
    <reaction evidence="8">
        <text>DNA(n) + a 2'-deoxyribonucleoside 5'-triphosphate = DNA(n+1) + diphosphate</text>
        <dbReference type="Rhea" id="RHEA:22508"/>
        <dbReference type="Rhea" id="RHEA-COMP:17339"/>
        <dbReference type="Rhea" id="RHEA-COMP:17340"/>
        <dbReference type="ChEBI" id="CHEBI:33019"/>
        <dbReference type="ChEBI" id="CHEBI:61560"/>
        <dbReference type="ChEBI" id="CHEBI:173112"/>
        <dbReference type="EC" id="2.7.7.7"/>
    </reaction>
</comment>
<evidence type="ECO:0000256" key="6">
    <source>
        <dbReference type="ARBA" id="ARBA00022932"/>
    </source>
</evidence>
<dbReference type="GO" id="GO:0003887">
    <property type="term" value="F:DNA-directed DNA polymerase activity"/>
    <property type="evidence" value="ECO:0007669"/>
    <property type="project" value="UniProtKB-KW"/>
</dbReference>
<feature type="region of interest" description="Disordered" evidence="9">
    <location>
        <begin position="605"/>
        <end position="638"/>
    </location>
</feature>
<dbReference type="Gene3D" id="1.10.150.110">
    <property type="entry name" value="DNA polymerase beta, N-terminal domain-like"/>
    <property type="match status" value="1"/>
</dbReference>
<dbReference type="CDD" id="cd00141">
    <property type="entry name" value="NT_POLXc"/>
    <property type="match status" value="1"/>
</dbReference>
<feature type="region of interest" description="Disordered" evidence="9">
    <location>
        <begin position="699"/>
        <end position="742"/>
    </location>
</feature>
<evidence type="ECO:0000256" key="5">
    <source>
        <dbReference type="ARBA" id="ARBA00022763"/>
    </source>
</evidence>
<feature type="region of interest" description="Disordered" evidence="9">
    <location>
        <begin position="267"/>
        <end position="293"/>
    </location>
</feature>
<organism evidence="11 12">
    <name type="scientific">Hortaea werneckii</name>
    <name type="common">Black yeast</name>
    <name type="synonym">Cladosporium werneckii</name>
    <dbReference type="NCBI Taxonomy" id="91943"/>
    <lineage>
        <taxon>Eukaryota</taxon>
        <taxon>Fungi</taxon>
        <taxon>Dikarya</taxon>
        <taxon>Ascomycota</taxon>
        <taxon>Pezizomycotina</taxon>
        <taxon>Dothideomycetes</taxon>
        <taxon>Dothideomycetidae</taxon>
        <taxon>Mycosphaerellales</taxon>
        <taxon>Teratosphaeriaceae</taxon>
        <taxon>Hortaea</taxon>
    </lineage>
</organism>
<accession>A0A3M6YWT7</accession>
<dbReference type="InterPro" id="IPR010996">
    <property type="entry name" value="HHH_MUS81"/>
</dbReference>
<feature type="domain" description="BRCT" evidence="10">
    <location>
        <begin position="177"/>
        <end position="202"/>
    </location>
</feature>
<dbReference type="EMBL" id="QWIK01000377">
    <property type="protein sequence ID" value="RMY07252.1"/>
    <property type="molecule type" value="Genomic_DNA"/>
</dbReference>
<dbReference type="SUPFAM" id="SSF81585">
    <property type="entry name" value="PsbU/PolX domain-like"/>
    <property type="match status" value="1"/>
</dbReference>
<dbReference type="PROSITE" id="PS50172">
    <property type="entry name" value="BRCT"/>
    <property type="match status" value="1"/>
</dbReference>
<name>A0A3M6YWT7_HORWE</name>
<dbReference type="FunFam" id="3.30.210.10:FF:000005">
    <property type="entry name" value="DNA polymerase IV"/>
    <property type="match status" value="1"/>
</dbReference>
<comment type="similarity">
    <text evidence="1">Belongs to the DNA polymerase type-X family.</text>
</comment>
<dbReference type="VEuPathDB" id="FungiDB:BTJ68_15096"/>
<evidence type="ECO:0000256" key="4">
    <source>
        <dbReference type="ARBA" id="ARBA00022695"/>
    </source>
</evidence>
<feature type="compositionally biased region" description="Basic and acidic residues" evidence="9">
    <location>
        <begin position="142"/>
        <end position="165"/>
    </location>
</feature>
<feature type="compositionally biased region" description="Basic residues" evidence="9">
    <location>
        <begin position="628"/>
        <end position="638"/>
    </location>
</feature>
<evidence type="ECO:0000313" key="11">
    <source>
        <dbReference type="EMBL" id="RMY07252.1"/>
    </source>
</evidence>
<evidence type="ECO:0000256" key="3">
    <source>
        <dbReference type="ARBA" id="ARBA00022679"/>
    </source>
</evidence>
<dbReference type="SMART" id="SM00483">
    <property type="entry name" value="POLXc"/>
    <property type="match status" value="1"/>
</dbReference>
<evidence type="ECO:0000256" key="7">
    <source>
        <dbReference type="ARBA" id="ARBA00023204"/>
    </source>
</evidence>
<dbReference type="PRINTS" id="PR00870">
    <property type="entry name" value="DNAPOLXBETA"/>
</dbReference>
<dbReference type="PROSITE" id="PS00522">
    <property type="entry name" value="DNA_POLYMERASE_X"/>
    <property type="match status" value="1"/>
</dbReference>
<comment type="caution">
    <text evidence="11">The sequence shown here is derived from an EMBL/GenBank/DDBJ whole genome shotgun (WGS) entry which is preliminary data.</text>
</comment>
<dbReference type="PANTHER" id="PTHR11276">
    <property type="entry name" value="DNA POLYMERASE TYPE-X FAMILY MEMBER"/>
    <property type="match status" value="1"/>
</dbReference>
<dbReference type="GO" id="GO:0005634">
    <property type="term" value="C:nucleus"/>
    <property type="evidence" value="ECO:0007669"/>
    <property type="project" value="TreeGrafter"/>
</dbReference>
<sequence>MDAAHNPFSQPFSSSPLPRKADLDLSSYPPIFVSASHFDTNDSHKLEDALAEAGATLTYDAQEANIIITKVLKPKRVQFDLRAKGVWTEEVKADQQLGKEDGPVKKRRKVSATLGNGRCQQDAILIEDESTESESETAARATRREKDGVDRAHRHGERETSESRRKPTVSVKSEQIINVVRLDWFEQSRQAGEVLPLHNFLVLRCRQIERPLHAVPTTTGNAKNAILANPREAKTSQSTPNIRAHHIIARAKEDAFQPTKTADHFGKRQFGSKAQPPSSATSWSGGYSRDSKPAHLLHKTTTEDDENGTSDLPLAPDWVKAGIKYACQRSTPRKNPNKDFISQLKKIRTARLLTNDEIGVRAYSTSIASLAAYPHKIQSPREIIALPGCDAKIANLFVEFTNSATGTIQAVTDLETDPDLQILSHFYNIWGVGATTARDFYFSRGWKDLDDIVEYGWSSLSRVQQIGVKYYEEFLSPIPRAEVARIAGVIHDHAVKVRDPGIQSLLVGGYRRGKEECGDVDIIVSHPEERKTEDLITDLVSSLEEEEWITHTLLLSLQSTQRGQQTLPFRNSSSNGGGGATGSHSGFDTLDKALVVWQDPVWEDEKPSRSSAFGSTSASASADDSKKQRQKKKNPNIHRRVDIIIAPWRSVGCAVLSWSGETTFQRDLRRYCKDVKGWKFDSSGIRQYGTGEVVDVEGLVEKSGDERERGNKGEGDDGGGGREKGKGEEEGAGYKGQGKGMEEAERRVFEAVGLEYRRPEERCTG</sequence>
<dbReference type="InterPro" id="IPR001357">
    <property type="entry name" value="BRCT_dom"/>
</dbReference>
<dbReference type="InterPro" id="IPR022312">
    <property type="entry name" value="DNA_pol_X"/>
</dbReference>
<dbReference type="InterPro" id="IPR029398">
    <property type="entry name" value="PolB_thumb"/>
</dbReference>
<dbReference type="Pfam" id="PF14716">
    <property type="entry name" value="HHH_8"/>
    <property type="match status" value="1"/>
</dbReference>
<dbReference type="Gene3D" id="1.10.150.20">
    <property type="entry name" value="5' to 3' exonuclease, C-terminal subdomain"/>
    <property type="match status" value="1"/>
</dbReference>
<dbReference type="Pfam" id="PF14791">
    <property type="entry name" value="DNA_pol_B_thumb"/>
    <property type="match status" value="1"/>
</dbReference>